<feature type="non-terminal residue" evidence="1">
    <location>
        <position position="58"/>
    </location>
</feature>
<dbReference type="Proteomes" id="UP000054423">
    <property type="component" value="Unassembled WGS sequence"/>
</dbReference>
<accession>W2K9S1</accession>
<protein>
    <submittedName>
        <fullName evidence="1">Uncharacterized protein</fullName>
    </submittedName>
</protein>
<organism evidence="1">
    <name type="scientific">Phytophthora nicotianae</name>
    <name type="common">Potato buckeye rot agent</name>
    <name type="synonym">Phytophthora parasitica</name>
    <dbReference type="NCBI Taxonomy" id="4792"/>
    <lineage>
        <taxon>Eukaryota</taxon>
        <taxon>Sar</taxon>
        <taxon>Stramenopiles</taxon>
        <taxon>Oomycota</taxon>
        <taxon>Peronosporomycetes</taxon>
        <taxon>Peronosporales</taxon>
        <taxon>Peronosporaceae</taxon>
        <taxon>Phytophthora</taxon>
    </lineage>
</organism>
<dbReference type="OrthoDB" id="128286at2759"/>
<reference evidence="1" key="1">
    <citation type="submission" date="2013-11" db="EMBL/GenBank/DDBJ databases">
        <title>The Genome Sequence of Phytophthora parasitica CHvinca01.</title>
        <authorList>
            <consortium name="The Broad Institute Genomics Platform"/>
            <person name="Russ C."/>
            <person name="Tyler B."/>
            <person name="Panabieres F."/>
            <person name="Shan W."/>
            <person name="Tripathy S."/>
            <person name="Grunwald N."/>
            <person name="Machado M."/>
            <person name="Johnson C.S."/>
            <person name="Arredondo F."/>
            <person name="Hong C."/>
            <person name="Coffey M."/>
            <person name="Young S.K."/>
            <person name="Zeng Q."/>
            <person name="Gargeya S."/>
            <person name="Fitzgerald M."/>
            <person name="Abouelleil A."/>
            <person name="Alvarado L."/>
            <person name="Chapman S.B."/>
            <person name="Gainer-Dewar J."/>
            <person name="Goldberg J."/>
            <person name="Griggs A."/>
            <person name="Gujja S."/>
            <person name="Hansen M."/>
            <person name="Howarth C."/>
            <person name="Imamovic A."/>
            <person name="Ireland A."/>
            <person name="Larimer J."/>
            <person name="McCowan C."/>
            <person name="Murphy C."/>
            <person name="Pearson M."/>
            <person name="Poon T.W."/>
            <person name="Priest M."/>
            <person name="Roberts A."/>
            <person name="Saif S."/>
            <person name="Shea T."/>
            <person name="Sykes S."/>
            <person name="Wortman J."/>
            <person name="Nusbaum C."/>
            <person name="Birren B."/>
        </authorList>
    </citation>
    <scope>NUCLEOTIDE SEQUENCE [LARGE SCALE GENOMIC DNA]</scope>
    <source>
        <strain evidence="1">CHvinca01</strain>
    </source>
</reference>
<sequence length="58" mass="6596">MALYNAYIIYRRVQSERRRSSTTHAEFMRLMQQSLLSVGAADFEGDLSVEAMAETPVP</sequence>
<name>W2K9S1_PHYNI</name>
<dbReference type="EMBL" id="KI682561">
    <property type="protein sequence ID" value="ETL81095.1"/>
    <property type="molecule type" value="Genomic_DNA"/>
</dbReference>
<dbReference type="AlphaFoldDB" id="W2K9S1"/>
<gene>
    <name evidence="1" type="ORF">L917_18504</name>
</gene>
<proteinExistence type="predicted"/>
<evidence type="ECO:0000313" key="1">
    <source>
        <dbReference type="EMBL" id="ETL81095.1"/>
    </source>
</evidence>